<feature type="transmembrane region" description="Helical" evidence="1">
    <location>
        <begin position="407"/>
        <end position="424"/>
    </location>
</feature>
<dbReference type="GeneID" id="77675714"/>
<feature type="transmembrane region" description="Helical" evidence="1">
    <location>
        <begin position="171"/>
        <end position="198"/>
    </location>
</feature>
<dbReference type="HOGENOM" id="CLU_538714_0_0_1"/>
<feature type="transmembrane region" description="Helical" evidence="1">
    <location>
        <begin position="50"/>
        <end position="67"/>
    </location>
</feature>
<sequence length="486" mass="57025">MHHINTDISNRKHIQHIHNLLQIVYLVLNILHILYIFLYPPDINRLSGALILNVPVVFTLIIIYVVISHVNKIRINLIIYVVISLISMLVLFTYGIGHIITYLGICLSLMVCHYLLRNVPYVLLNYMTNLYRNAVSTYYTGYNKLYSYFIIFVIFYYNLVHLQCGMNMSQLGYIISMILLFWNLKILVILSLYSGYISSLYGLSHGTRNPYNTPPLKYILYKLPSVSVIFVCNIIRIAWDQIILRFNKDMTNYNGDNEDMTNYNGNNNRTNYNNGNNNRTNYNESILSPNNNRGILSPNNNRNILQYNPRYTIYNPDNPDITRYNPIKPVITRPTTIKPDIALSNLDISIISLLLYDIPVVNTTNYNSYFIISKCMGFRVVIGLYFYFFALNIFIVTRFIAYREISYLYSYVILIILISVNFYMNMSIKGKLLHMEIFNEYKNHHLYELIKLNYNILLSEDNFVVEYARFDSRLWVTLDALGTSYE</sequence>
<feature type="transmembrane region" description="Helical" evidence="1">
    <location>
        <begin position="218"/>
        <end position="239"/>
    </location>
</feature>
<keyword evidence="1" id="KW-0472">Membrane</keyword>
<proteinExistence type="predicted"/>
<dbReference type="Proteomes" id="UP000054524">
    <property type="component" value="Unassembled WGS sequence"/>
</dbReference>
<protein>
    <submittedName>
        <fullName evidence="2">Uncharacterized protein</fullName>
    </submittedName>
</protein>
<gene>
    <name evidence="2" type="ORF">NESG_00741</name>
</gene>
<feature type="transmembrane region" description="Helical" evidence="1">
    <location>
        <begin position="380"/>
        <end position="401"/>
    </location>
</feature>
<keyword evidence="1" id="KW-1133">Transmembrane helix</keyword>
<evidence type="ECO:0000313" key="3">
    <source>
        <dbReference type="Proteomes" id="UP000054524"/>
    </source>
</evidence>
<evidence type="ECO:0000313" key="2">
    <source>
        <dbReference type="EMBL" id="KFG26590.1"/>
    </source>
</evidence>
<name>A0A086J372_NEMA1</name>
<feature type="transmembrane region" description="Helical" evidence="1">
    <location>
        <begin position="73"/>
        <end position="92"/>
    </location>
</feature>
<reference evidence="2 3" key="1">
    <citation type="journal article" date="2014" name="Genome Announc.">
        <title>Genome Sequence of the Microsporidian Species Nematocida sp1 Strain ERTm6 (ATCC PRA-372).</title>
        <authorList>
            <person name="Bakowski M.A."/>
            <person name="Priest M."/>
            <person name="Young S."/>
            <person name="Cuomo C.A."/>
            <person name="Troemel E.R."/>
        </authorList>
    </citation>
    <scope>NUCLEOTIDE SEQUENCE [LARGE SCALE GENOMIC DNA]</scope>
    <source>
        <strain evidence="2 3">ERTm6</strain>
    </source>
</reference>
<evidence type="ECO:0000256" key="1">
    <source>
        <dbReference type="SAM" id="Phobius"/>
    </source>
</evidence>
<organism evidence="2 3">
    <name type="scientific">Nematocida ausubeli (strain ATCC PRA-371 / ERTm2)</name>
    <name type="common">Nematode killer fungus</name>
    <dbReference type="NCBI Taxonomy" id="1913371"/>
    <lineage>
        <taxon>Eukaryota</taxon>
        <taxon>Fungi</taxon>
        <taxon>Fungi incertae sedis</taxon>
        <taxon>Microsporidia</taxon>
        <taxon>Nematocida</taxon>
    </lineage>
</organism>
<accession>A0A086J372</accession>
<dbReference type="EMBL" id="AKIJ01000002">
    <property type="protein sequence ID" value="KFG26590.1"/>
    <property type="molecule type" value="Genomic_DNA"/>
</dbReference>
<dbReference type="AlphaFoldDB" id="A0A086J372"/>
<feature type="transmembrane region" description="Helical" evidence="1">
    <location>
        <begin position="20"/>
        <end position="38"/>
    </location>
</feature>
<feature type="transmembrane region" description="Helical" evidence="1">
    <location>
        <begin position="136"/>
        <end position="159"/>
    </location>
</feature>
<dbReference type="RefSeq" id="XP_052905145.1">
    <property type="nucleotide sequence ID" value="XM_053048385.1"/>
</dbReference>
<keyword evidence="3" id="KW-1185">Reference proteome</keyword>
<comment type="caution">
    <text evidence="2">The sequence shown here is derived from an EMBL/GenBank/DDBJ whole genome shotgun (WGS) entry which is preliminary data.</text>
</comment>
<keyword evidence="1" id="KW-0812">Transmembrane</keyword>